<dbReference type="OrthoDB" id="2222263at2"/>
<dbReference type="EMBL" id="LNAM01000016">
    <property type="protein sequence ID" value="KSV60372.1"/>
    <property type="molecule type" value="Genomic_DNA"/>
</dbReference>
<dbReference type="SMART" id="SM00530">
    <property type="entry name" value="HTH_XRE"/>
    <property type="match status" value="1"/>
</dbReference>
<evidence type="ECO:0000313" key="2">
    <source>
        <dbReference type="EMBL" id="KSV60372.1"/>
    </source>
</evidence>
<dbReference type="GO" id="GO:0003677">
    <property type="term" value="F:DNA binding"/>
    <property type="evidence" value="ECO:0007669"/>
    <property type="project" value="InterPro"/>
</dbReference>
<dbReference type="SUPFAM" id="SSF47413">
    <property type="entry name" value="lambda repressor-like DNA-binding domains"/>
    <property type="match status" value="1"/>
</dbReference>
<dbReference type="Proteomes" id="UP000054874">
    <property type="component" value="Unassembled WGS sequence"/>
</dbReference>
<keyword evidence="3" id="KW-1185">Reference proteome</keyword>
<dbReference type="PROSITE" id="PS50943">
    <property type="entry name" value="HTH_CROC1"/>
    <property type="match status" value="1"/>
</dbReference>
<comment type="caution">
    <text evidence="2">The sequence shown here is derived from an EMBL/GenBank/DDBJ whole genome shotgun (WGS) entry which is preliminary data.</text>
</comment>
<proteinExistence type="predicted"/>
<feature type="domain" description="HTH cro/C1-type" evidence="1">
    <location>
        <begin position="40"/>
        <end position="75"/>
    </location>
</feature>
<dbReference type="Pfam" id="PF01381">
    <property type="entry name" value="HTH_3"/>
    <property type="match status" value="1"/>
</dbReference>
<dbReference type="AlphaFoldDB" id="A0A0V8QII7"/>
<dbReference type="InterPro" id="IPR001387">
    <property type="entry name" value="Cro/C1-type_HTH"/>
</dbReference>
<gene>
    <name evidence="2" type="ORF">ASU35_16925</name>
</gene>
<dbReference type="RefSeq" id="WP_058351424.1">
    <property type="nucleotide sequence ID" value="NZ_CABMMD010000016.1"/>
</dbReference>
<evidence type="ECO:0000259" key="1">
    <source>
        <dbReference type="PROSITE" id="PS50943"/>
    </source>
</evidence>
<protein>
    <recommendedName>
        <fullName evidence="1">HTH cro/C1-type domain-containing protein</fullName>
    </recommendedName>
</protein>
<dbReference type="STRING" id="290052.ASU35_16925"/>
<dbReference type="CDD" id="cd00093">
    <property type="entry name" value="HTH_XRE"/>
    <property type="match status" value="1"/>
</dbReference>
<dbReference type="InterPro" id="IPR010982">
    <property type="entry name" value="Lambda_DNA-bd_dom_sf"/>
</dbReference>
<accession>A0A0V8QII7</accession>
<sequence>MDRVNQRENHLLGENIKRLRLEHNLRNCDVLAQLQLRGVDIARSTYSKIEIGLNNPTVDLLIALADFYQVSFDEFFKKLED</sequence>
<evidence type="ECO:0000313" key="3">
    <source>
        <dbReference type="Proteomes" id="UP000054874"/>
    </source>
</evidence>
<organism evidence="2 3">
    <name type="scientific">Acetivibrio ethanolgignens</name>
    <dbReference type="NCBI Taxonomy" id="290052"/>
    <lineage>
        <taxon>Bacteria</taxon>
        <taxon>Bacillati</taxon>
        <taxon>Bacillota</taxon>
        <taxon>Clostridia</taxon>
        <taxon>Eubacteriales</taxon>
        <taxon>Oscillospiraceae</taxon>
        <taxon>Acetivibrio</taxon>
    </lineage>
</organism>
<dbReference type="Gene3D" id="1.10.260.40">
    <property type="entry name" value="lambda repressor-like DNA-binding domains"/>
    <property type="match status" value="1"/>
</dbReference>
<name>A0A0V8QII7_9FIRM</name>
<reference evidence="2 3" key="1">
    <citation type="submission" date="2015-11" db="EMBL/GenBank/DDBJ databases">
        <title>Butyribacter intestini gen. nov., sp. nov., a butyric acid-producing bacterium of the family Lachnospiraceae isolated from the human faeces.</title>
        <authorList>
            <person name="Zou Y."/>
            <person name="Xue W."/>
            <person name="Luo G."/>
            <person name="Lv M."/>
        </authorList>
    </citation>
    <scope>NUCLEOTIDE SEQUENCE [LARGE SCALE GENOMIC DNA]</scope>
    <source>
        <strain evidence="2 3">ACET-33324</strain>
    </source>
</reference>